<proteinExistence type="inferred from homology"/>
<evidence type="ECO:0000256" key="9">
    <source>
        <dbReference type="ARBA" id="ARBA00023136"/>
    </source>
</evidence>
<dbReference type="GO" id="GO:0015628">
    <property type="term" value="P:protein secretion by the type II secretion system"/>
    <property type="evidence" value="ECO:0007669"/>
    <property type="project" value="InterPro"/>
</dbReference>
<dbReference type="InterPro" id="IPR045584">
    <property type="entry name" value="Pilin-like"/>
</dbReference>
<dbReference type="OrthoDB" id="9794345at2"/>
<keyword evidence="7 10" id="KW-0812">Transmembrane</keyword>
<evidence type="ECO:0000256" key="4">
    <source>
        <dbReference type="ARBA" id="ARBA00022475"/>
    </source>
</evidence>
<keyword evidence="6" id="KW-0997">Cell inner membrane</keyword>
<keyword evidence="12" id="KW-1185">Reference proteome</keyword>
<dbReference type="AlphaFoldDB" id="A0A418WNY2"/>
<dbReference type="InterPro" id="IPR051621">
    <property type="entry name" value="T2SS_protein_J"/>
</dbReference>
<sequence length="231" mass="25255">MRRSAEHGFMVPKRSAEHGFTPVRRSAEHGFGLVRRSAEHGFTLVELMVSLLIFGILSAAGVALLTFSVRAQDAAKERLADMAEIRRFGAVLTGDLAQAAPRMPRDARGDRTPAFQASPPGTEAPLLTFVRSGWSNGAGAARASLQRVEYRFENGNLLRIGYAMLDGGEELPAAVIFSDVEAVRVRFRVDNEWRDAWDATQPEAMPDAVELVVKPVDGAEIRQLFLVGSSY</sequence>
<accession>A0A418WNY2</accession>
<dbReference type="PANTHER" id="PTHR39583">
    <property type="entry name" value="TYPE II SECRETION SYSTEM PROTEIN J-RELATED"/>
    <property type="match status" value="1"/>
</dbReference>
<dbReference type="SUPFAM" id="SSF54523">
    <property type="entry name" value="Pili subunits"/>
    <property type="match status" value="2"/>
</dbReference>
<dbReference type="NCBIfam" id="TIGR02532">
    <property type="entry name" value="IV_pilin_GFxxxE"/>
    <property type="match status" value="1"/>
</dbReference>
<evidence type="ECO:0000256" key="3">
    <source>
        <dbReference type="ARBA" id="ARBA00021539"/>
    </source>
</evidence>
<keyword evidence="5" id="KW-0488">Methylation</keyword>
<organism evidence="11 12">
    <name type="scientific">Sphingomonas cavernae</name>
    <dbReference type="NCBI Taxonomy" id="2320861"/>
    <lineage>
        <taxon>Bacteria</taxon>
        <taxon>Pseudomonadati</taxon>
        <taxon>Pseudomonadota</taxon>
        <taxon>Alphaproteobacteria</taxon>
        <taxon>Sphingomonadales</taxon>
        <taxon>Sphingomonadaceae</taxon>
        <taxon>Sphingomonas</taxon>
    </lineage>
</organism>
<gene>
    <name evidence="11" type="primary">gspJ</name>
    <name evidence="11" type="ORF">D3876_00655</name>
</gene>
<comment type="caution">
    <text evidence="11">The sequence shown here is derived from an EMBL/GenBank/DDBJ whole genome shotgun (WGS) entry which is preliminary data.</text>
</comment>
<feature type="transmembrane region" description="Helical" evidence="10">
    <location>
        <begin position="47"/>
        <end position="69"/>
    </location>
</feature>
<dbReference type="Gene3D" id="2.10.70.20">
    <property type="entry name" value="gspk-gspi-gspj complex like domains"/>
    <property type="match status" value="1"/>
</dbReference>
<dbReference type="Gene3D" id="3.10.610.10">
    <property type="entry name" value="GSPII I/J protein-like"/>
    <property type="match status" value="1"/>
</dbReference>
<evidence type="ECO:0000256" key="5">
    <source>
        <dbReference type="ARBA" id="ARBA00022481"/>
    </source>
</evidence>
<evidence type="ECO:0000256" key="1">
    <source>
        <dbReference type="ARBA" id="ARBA00004377"/>
    </source>
</evidence>
<evidence type="ECO:0000256" key="2">
    <source>
        <dbReference type="ARBA" id="ARBA00011084"/>
    </source>
</evidence>
<evidence type="ECO:0000313" key="11">
    <source>
        <dbReference type="EMBL" id="RJF92935.1"/>
    </source>
</evidence>
<protein>
    <recommendedName>
        <fullName evidence="3">Type II secretion system protein J</fullName>
    </recommendedName>
</protein>
<dbReference type="Proteomes" id="UP000286100">
    <property type="component" value="Unassembled WGS sequence"/>
</dbReference>
<comment type="subcellular location">
    <subcellularLocation>
        <location evidence="1">Cell inner membrane</location>
        <topology evidence="1">Single-pass membrane protein</topology>
    </subcellularLocation>
</comment>
<evidence type="ECO:0000256" key="8">
    <source>
        <dbReference type="ARBA" id="ARBA00022989"/>
    </source>
</evidence>
<evidence type="ECO:0000256" key="6">
    <source>
        <dbReference type="ARBA" id="ARBA00022519"/>
    </source>
</evidence>
<dbReference type="NCBIfam" id="TIGR01711">
    <property type="entry name" value="gspJ"/>
    <property type="match status" value="1"/>
</dbReference>
<reference evidence="11 12" key="1">
    <citation type="submission" date="2018-09" db="EMBL/GenBank/DDBJ databases">
        <authorList>
            <person name="Zhu H."/>
        </authorList>
    </citation>
    <scope>NUCLEOTIDE SEQUENCE [LARGE SCALE GENOMIC DNA]</scope>
    <source>
        <strain evidence="11 12">K2R01-6</strain>
    </source>
</reference>
<keyword evidence="4" id="KW-1003">Cell membrane</keyword>
<name>A0A418WNY2_9SPHN</name>
<keyword evidence="8 10" id="KW-1133">Transmembrane helix</keyword>
<dbReference type="PANTHER" id="PTHR39583:SF2">
    <property type="entry name" value="TYPE II SECRETION SYSTEM PROTEIN J"/>
    <property type="match status" value="1"/>
</dbReference>
<evidence type="ECO:0000256" key="10">
    <source>
        <dbReference type="SAM" id="Phobius"/>
    </source>
</evidence>
<dbReference type="Pfam" id="PF07963">
    <property type="entry name" value="N_methyl"/>
    <property type="match status" value="1"/>
</dbReference>
<dbReference type="PROSITE" id="PS00409">
    <property type="entry name" value="PROKAR_NTER_METHYL"/>
    <property type="match status" value="1"/>
</dbReference>
<evidence type="ECO:0000256" key="7">
    <source>
        <dbReference type="ARBA" id="ARBA00022692"/>
    </source>
</evidence>
<evidence type="ECO:0000313" key="12">
    <source>
        <dbReference type="Proteomes" id="UP000286100"/>
    </source>
</evidence>
<dbReference type="InterPro" id="IPR010055">
    <property type="entry name" value="T2SS_protein-GspJ"/>
</dbReference>
<dbReference type="Pfam" id="PF11612">
    <property type="entry name" value="T2SSJ"/>
    <property type="match status" value="1"/>
</dbReference>
<dbReference type="GO" id="GO:0015627">
    <property type="term" value="C:type II protein secretion system complex"/>
    <property type="evidence" value="ECO:0007669"/>
    <property type="project" value="InterPro"/>
</dbReference>
<dbReference type="GO" id="GO:0005886">
    <property type="term" value="C:plasma membrane"/>
    <property type="evidence" value="ECO:0007669"/>
    <property type="project" value="UniProtKB-SubCell"/>
</dbReference>
<dbReference type="RefSeq" id="WP_119759215.1">
    <property type="nucleotide sequence ID" value="NZ_QYUM01000002.1"/>
</dbReference>
<dbReference type="EMBL" id="QYUM01000002">
    <property type="protein sequence ID" value="RJF92935.1"/>
    <property type="molecule type" value="Genomic_DNA"/>
</dbReference>
<comment type="similarity">
    <text evidence="2">Belongs to the GSP J family.</text>
</comment>
<dbReference type="InterPro" id="IPR012902">
    <property type="entry name" value="N_methyl_site"/>
</dbReference>
<keyword evidence="9 10" id="KW-0472">Membrane</keyword>